<dbReference type="AlphaFoldDB" id="A0A915PS59"/>
<feature type="repeat" description="Solcar" evidence="7">
    <location>
        <begin position="108"/>
        <end position="189"/>
    </location>
</feature>
<evidence type="ECO:0000256" key="7">
    <source>
        <dbReference type="PROSITE-ProRule" id="PRU00282"/>
    </source>
</evidence>
<dbReference type="PANTHER" id="PTHR24089">
    <property type="entry name" value="SOLUTE CARRIER FAMILY 25"/>
    <property type="match status" value="1"/>
</dbReference>
<evidence type="ECO:0000256" key="5">
    <source>
        <dbReference type="ARBA" id="ARBA00022737"/>
    </source>
</evidence>
<keyword evidence="3 8" id="KW-0813">Transport</keyword>
<organism evidence="9 10">
    <name type="scientific">Setaria digitata</name>
    <dbReference type="NCBI Taxonomy" id="48799"/>
    <lineage>
        <taxon>Eukaryota</taxon>
        <taxon>Metazoa</taxon>
        <taxon>Ecdysozoa</taxon>
        <taxon>Nematoda</taxon>
        <taxon>Chromadorea</taxon>
        <taxon>Rhabditida</taxon>
        <taxon>Spirurina</taxon>
        <taxon>Spiruromorpha</taxon>
        <taxon>Filarioidea</taxon>
        <taxon>Setariidae</taxon>
        <taxon>Setaria</taxon>
    </lineage>
</organism>
<dbReference type="GO" id="GO:0055085">
    <property type="term" value="P:transmembrane transport"/>
    <property type="evidence" value="ECO:0007669"/>
    <property type="project" value="InterPro"/>
</dbReference>
<evidence type="ECO:0000256" key="2">
    <source>
        <dbReference type="ARBA" id="ARBA00006375"/>
    </source>
</evidence>
<keyword evidence="4 7" id="KW-0812">Transmembrane</keyword>
<comment type="subcellular location">
    <subcellularLocation>
        <location evidence="1">Membrane</location>
        <topology evidence="1">Multi-pass membrane protein</topology>
    </subcellularLocation>
</comment>
<dbReference type="InterPro" id="IPR023395">
    <property type="entry name" value="MCP_dom_sf"/>
</dbReference>
<sequence length="302" mass="33685">MSRAEEKNRSSRTIFASLIAGACAGAIAKTTIAPLDRTKINFQISGNYQYSLKSALNFIKNTYKATGLFSLWRGNSAMMVRIVPYAVIQFGAHEEIKHILWVDKDGERTPMKRYIAGSLAGVVATTCTYPLDTAKARLATSTVNEYSSLLTVFIKDYQRTFYNGLMPALMGAIPYAGASFFIFETLKFIYFEKTNREVSSVHRLLFGGFAGLVGQSSSYPFDIVRRRMQTLRIPTGCNVFYSLYMIGKTEGIRDGLYKGLSLNWIKGPIAVGISFTVYDYTYMRVKQLMKIGEGFEASAVGK</sequence>
<dbReference type="InterPro" id="IPR018108">
    <property type="entry name" value="MCP_transmembrane"/>
</dbReference>
<dbReference type="InterPro" id="IPR002067">
    <property type="entry name" value="MCP"/>
</dbReference>
<dbReference type="SUPFAM" id="SSF103506">
    <property type="entry name" value="Mitochondrial carrier"/>
    <property type="match status" value="1"/>
</dbReference>
<evidence type="ECO:0000256" key="8">
    <source>
        <dbReference type="RuleBase" id="RU000488"/>
    </source>
</evidence>
<keyword evidence="5" id="KW-0677">Repeat</keyword>
<feature type="repeat" description="Solcar" evidence="7">
    <location>
        <begin position="12"/>
        <end position="99"/>
    </location>
</feature>
<evidence type="ECO:0000256" key="1">
    <source>
        <dbReference type="ARBA" id="ARBA00004141"/>
    </source>
</evidence>
<evidence type="ECO:0000256" key="6">
    <source>
        <dbReference type="ARBA" id="ARBA00023136"/>
    </source>
</evidence>
<dbReference type="Gene3D" id="1.50.40.10">
    <property type="entry name" value="Mitochondrial carrier domain"/>
    <property type="match status" value="1"/>
</dbReference>
<comment type="similarity">
    <text evidence="2 8">Belongs to the mitochondrial carrier (TC 2.A.29) family.</text>
</comment>
<reference evidence="10" key="1">
    <citation type="submission" date="2022-11" db="UniProtKB">
        <authorList>
            <consortium name="WormBaseParasite"/>
        </authorList>
    </citation>
    <scope>IDENTIFICATION</scope>
</reference>
<evidence type="ECO:0000256" key="4">
    <source>
        <dbReference type="ARBA" id="ARBA00022692"/>
    </source>
</evidence>
<evidence type="ECO:0000313" key="10">
    <source>
        <dbReference type="WBParaSite" id="sdigi.contig271.g6906.t1"/>
    </source>
</evidence>
<dbReference type="GO" id="GO:0016020">
    <property type="term" value="C:membrane"/>
    <property type="evidence" value="ECO:0007669"/>
    <property type="project" value="UniProtKB-SubCell"/>
</dbReference>
<dbReference type="PROSITE" id="PS51257">
    <property type="entry name" value="PROKAR_LIPOPROTEIN"/>
    <property type="match status" value="1"/>
</dbReference>
<dbReference type="PROSITE" id="PS50920">
    <property type="entry name" value="SOLCAR"/>
    <property type="match status" value="3"/>
</dbReference>
<evidence type="ECO:0000313" key="9">
    <source>
        <dbReference type="Proteomes" id="UP000887581"/>
    </source>
</evidence>
<accession>A0A915PS59</accession>
<keyword evidence="6 7" id="KW-0472">Membrane</keyword>
<dbReference type="Pfam" id="PF00153">
    <property type="entry name" value="Mito_carr"/>
    <property type="match status" value="3"/>
</dbReference>
<protein>
    <submittedName>
        <fullName evidence="10">ADP/ATP translocase</fullName>
    </submittedName>
</protein>
<proteinExistence type="inferred from homology"/>
<keyword evidence="9" id="KW-1185">Reference proteome</keyword>
<feature type="repeat" description="Solcar" evidence="7">
    <location>
        <begin position="198"/>
        <end position="284"/>
    </location>
</feature>
<dbReference type="WBParaSite" id="sdigi.contig271.g6906.t1">
    <property type="protein sequence ID" value="sdigi.contig271.g6906.t1"/>
    <property type="gene ID" value="sdigi.contig271.g6906"/>
</dbReference>
<name>A0A915PS59_9BILA</name>
<dbReference type="Proteomes" id="UP000887581">
    <property type="component" value="Unplaced"/>
</dbReference>
<dbReference type="PRINTS" id="PR00926">
    <property type="entry name" value="MITOCARRIER"/>
</dbReference>
<evidence type="ECO:0000256" key="3">
    <source>
        <dbReference type="ARBA" id="ARBA00022448"/>
    </source>
</evidence>